<dbReference type="GO" id="GO:0005886">
    <property type="term" value="C:plasma membrane"/>
    <property type="evidence" value="ECO:0007669"/>
    <property type="project" value="UniProtKB-SubCell"/>
</dbReference>
<comment type="caution">
    <text evidence="11">The sequence shown here is derived from an EMBL/GenBank/DDBJ whole genome shotgun (WGS) entry which is preliminary data.</text>
</comment>
<dbReference type="PIRSF" id="PIRSF006351">
    <property type="entry name" value="PTS_EIIC-Cellobiose"/>
    <property type="match status" value="1"/>
</dbReference>
<dbReference type="InterPro" id="IPR051088">
    <property type="entry name" value="PTS_Sugar-EIIC/EIIB"/>
</dbReference>
<keyword evidence="5 9" id="KW-0812">Transmembrane</keyword>
<accession>A0A0R2D498</accession>
<feature type="transmembrane region" description="Helical" evidence="9">
    <location>
        <begin position="248"/>
        <end position="268"/>
    </location>
</feature>
<dbReference type="PROSITE" id="PS51105">
    <property type="entry name" value="PTS_EIIC_TYPE_3"/>
    <property type="match status" value="1"/>
</dbReference>
<reference evidence="11 12" key="1">
    <citation type="journal article" date="2015" name="Genome Announc.">
        <title>Expanding the biotechnology potential of lactobacilli through comparative genomics of 213 strains and associated genera.</title>
        <authorList>
            <person name="Sun Z."/>
            <person name="Harris H.M."/>
            <person name="McCann A."/>
            <person name="Guo C."/>
            <person name="Argimon S."/>
            <person name="Zhang W."/>
            <person name="Yang X."/>
            <person name="Jeffery I.B."/>
            <person name="Cooney J.C."/>
            <person name="Kagawa T.F."/>
            <person name="Liu W."/>
            <person name="Song Y."/>
            <person name="Salvetti E."/>
            <person name="Wrobel A."/>
            <person name="Rasinkangas P."/>
            <person name="Parkhill J."/>
            <person name="Rea M.C."/>
            <person name="O'Sullivan O."/>
            <person name="Ritari J."/>
            <person name="Douillard F.P."/>
            <person name="Paul Ross R."/>
            <person name="Yang R."/>
            <person name="Briner A.E."/>
            <person name="Felis G.E."/>
            <person name="de Vos W.M."/>
            <person name="Barrangou R."/>
            <person name="Klaenhammer T.R."/>
            <person name="Caufield P.W."/>
            <person name="Cui Y."/>
            <person name="Zhang H."/>
            <person name="O'Toole P.W."/>
        </authorList>
    </citation>
    <scope>NUCLEOTIDE SEQUENCE [LARGE SCALE GENOMIC DNA]</scope>
    <source>
        <strain evidence="11 12">DSM 21051</strain>
    </source>
</reference>
<feature type="transmembrane region" description="Helical" evidence="9">
    <location>
        <begin position="141"/>
        <end position="159"/>
    </location>
</feature>
<organism evidence="11 12">
    <name type="scientific">Liquorilactobacillus aquaticus DSM 21051</name>
    <dbReference type="NCBI Taxonomy" id="1423725"/>
    <lineage>
        <taxon>Bacteria</taxon>
        <taxon>Bacillati</taxon>
        <taxon>Bacillota</taxon>
        <taxon>Bacilli</taxon>
        <taxon>Lactobacillales</taxon>
        <taxon>Lactobacillaceae</taxon>
        <taxon>Liquorilactobacillus</taxon>
    </lineage>
</organism>
<evidence type="ECO:0000259" key="10">
    <source>
        <dbReference type="PROSITE" id="PS51105"/>
    </source>
</evidence>
<dbReference type="GO" id="GO:0009401">
    <property type="term" value="P:phosphoenolpyruvate-dependent sugar phosphotransferase system"/>
    <property type="evidence" value="ECO:0007669"/>
    <property type="project" value="InterPro"/>
</dbReference>
<dbReference type="PANTHER" id="PTHR33989">
    <property type="match status" value="1"/>
</dbReference>
<keyword evidence="7 8" id="KW-0472">Membrane</keyword>
<evidence type="ECO:0000256" key="2">
    <source>
        <dbReference type="ARBA" id="ARBA00022448"/>
    </source>
</evidence>
<keyword evidence="6 9" id="KW-1133">Transmembrane helix</keyword>
<dbReference type="GO" id="GO:0008982">
    <property type="term" value="F:protein-N(PI)-phosphohistidine-sugar phosphotransferase activity"/>
    <property type="evidence" value="ECO:0007669"/>
    <property type="project" value="UniProtKB-UniRule"/>
</dbReference>
<keyword evidence="3 8" id="KW-1003">Cell membrane</keyword>
<evidence type="ECO:0000256" key="1">
    <source>
        <dbReference type="ARBA" id="ARBA00004651"/>
    </source>
</evidence>
<feature type="transmembrane region" description="Helical" evidence="9">
    <location>
        <begin position="31"/>
        <end position="51"/>
    </location>
</feature>
<comment type="function">
    <text evidence="8">The phosphoenolpyruvate-dependent sugar phosphotransferase system (PTS), a major carbohydrate active -transport system, catalyzes the phosphorylation of incoming sugar substrates concomitant with their translocation across the cell membrane.</text>
</comment>
<feature type="transmembrane region" description="Helical" evidence="9">
    <location>
        <begin position="180"/>
        <end position="200"/>
    </location>
</feature>
<dbReference type="AlphaFoldDB" id="A0A0R2D498"/>
<feature type="transmembrane region" description="Helical" evidence="9">
    <location>
        <begin position="71"/>
        <end position="92"/>
    </location>
</feature>
<evidence type="ECO:0000256" key="3">
    <source>
        <dbReference type="ARBA" id="ARBA00022475"/>
    </source>
</evidence>
<evidence type="ECO:0000256" key="6">
    <source>
        <dbReference type="ARBA" id="ARBA00022989"/>
    </source>
</evidence>
<dbReference type="InterPro" id="IPR004796">
    <property type="entry name" value="PTS_IIC_cello"/>
</dbReference>
<evidence type="ECO:0000256" key="8">
    <source>
        <dbReference type="PIRNR" id="PIRNR006351"/>
    </source>
</evidence>
<dbReference type="RefSeq" id="WP_057876644.1">
    <property type="nucleotide sequence ID" value="NZ_AYZD01000027.1"/>
</dbReference>
<dbReference type="EMBL" id="AYZD01000027">
    <property type="protein sequence ID" value="KRM95385.1"/>
    <property type="molecule type" value="Genomic_DNA"/>
</dbReference>
<feature type="transmembrane region" description="Helical" evidence="9">
    <location>
        <begin position="212"/>
        <end position="236"/>
    </location>
</feature>
<keyword evidence="4 8" id="KW-0762">Sugar transport</keyword>
<dbReference type="OrthoDB" id="1550290at2"/>
<feature type="transmembrane region" description="Helical" evidence="9">
    <location>
        <begin position="288"/>
        <end position="308"/>
    </location>
</feature>
<evidence type="ECO:0000256" key="7">
    <source>
        <dbReference type="ARBA" id="ARBA00023136"/>
    </source>
</evidence>
<evidence type="ECO:0000256" key="5">
    <source>
        <dbReference type="ARBA" id="ARBA00022692"/>
    </source>
</evidence>
<evidence type="ECO:0000313" key="11">
    <source>
        <dbReference type="EMBL" id="KRM95385.1"/>
    </source>
</evidence>
<evidence type="ECO:0000256" key="4">
    <source>
        <dbReference type="ARBA" id="ARBA00022597"/>
    </source>
</evidence>
<feature type="transmembrane region" description="Helical" evidence="9">
    <location>
        <begin position="338"/>
        <end position="363"/>
    </location>
</feature>
<dbReference type="InterPro" id="IPR004501">
    <property type="entry name" value="PTS_EIIC_3"/>
</dbReference>
<keyword evidence="12" id="KW-1185">Reference proteome</keyword>
<name>A0A0R2D498_9LACO</name>
<evidence type="ECO:0000256" key="9">
    <source>
        <dbReference type="SAM" id="Phobius"/>
    </source>
</evidence>
<dbReference type="Proteomes" id="UP000051015">
    <property type="component" value="Unassembled WGS sequence"/>
</dbReference>
<dbReference type="PANTHER" id="PTHR33989:SF11">
    <property type="entry name" value="LICHENAN PERMEASE IIC COMPONENT"/>
    <property type="match status" value="1"/>
</dbReference>
<dbReference type="PATRIC" id="fig|1423725.3.peg.2048"/>
<proteinExistence type="predicted"/>
<protein>
    <recommendedName>
        <fullName evidence="8">Permease IIC component</fullName>
    </recommendedName>
</protein>
<dbReference type="STRING" id="1423725.FC19_GL001996"/>
<keyword evidence="2 8" id="KW-0813">Transport</keyword>
<dbReference type="GO" id="GO:1901264">
    <property type="term" value="P:carbohydrate derivative transport"/>
    <property type="evidence" value="ECO:0007669"/>
    <property type="project" value="TreeGrafter"/>
</dbReference>
<comment type="subcellular location">
    <subcellularLocation>
        <location evidence="1">Cell membrane</location>
        <topology evidence="1">Multi-pass membrane protein</topology>
    </subcellularLocation>
</comment>
<gene>
    <name evidence="11" type="ORF">FC19_GL001996</name>
</gene>
<feature type="transmembrane region" description="Helical" evidence="9">
    <location>
        <begin position="383"/>
        <end position="410"/>
    </location>
</feature>
<dbReference type="NCBIfam" id="TIGR00410">
    <property type="entry name" value="lacE"/>
    <property type="match status" value="1"/>
</dbReference>
<sequence length="441" mass="47763">MDKVLEKLEQFLTPIAVKLDNNRYLSAVKNAFMAAMPLLIIGSFFTLFANLPIPGYANFMAHTFGASWQTFFTVPNDISMNMMTVYVVIGIANELARSYRLDKIGAIFSALAAFFLLTPMIDFKKASDGVGVPLTNLGASGLFVGIIVAILAVELLRLINKLGWTIKMPDSVPENVSRSFSTLIPITVIILVFNFIRMGFSVTSFGSAQNFIFGYLQAPLTAIGASLPGTLLVLLIEGVLWSFGIHGANVVGSVMLPIWMTLTAQNAAAVAKGVTIPNIVNYQFYSNFVKIGGSGATFGLILLLLFAAKSNQLKTIGKLGIFPEIFTINEPIIFGMPIVLNPVMIVPFILTPLVMALVAYGAMAWGIVPLTNGVNIPWTTPPIIAGFLISGWRGALLNVFQIILSGLIYYPFFRTADRVALNAEKENEEGKKKSKAEGVSI</sequence>
<feature type="transmembrane region" description="Helical" evidence="9">
    <location>
        <begin position="104"/>
        <end position="121"/>
    </location>
</feature>
<dbReference type="InterPro" id="IPR003352">
    <property type="entry name" value="PTS_EIIC"/>
</dbReference>
<dbReference type="Pfam" id="PF02378">
    <property type="entry name" value="PTS_EIIC"/>
    <property type="match status" value="1"/>
</dbReference>
<feature type="domain" description="PTS EIIC type-3" evidence="10">
    <location>
        <begin position="8"/>
        <end position="412"/>
    </location>
</feature>
<evidence type="ECO:0000313" key="12">
    <source>
        <dbReference type="Proteomes" id="UP000051015"/>
    </source>
</evidence>